<dbReference type="InterPro" id="IPR021354">
    <property type="entry name" value="DUF2975"/>
</dbReference>
<dbReference type="Pfam" id="PF11188">
    <property type="entry name" value="DUF2975"/>
    <property type="match status" value="1"/>
</dbReference>
<evidence type="ECO:0000313" key="2">
    <source>
        <dbReference type="EMBL" id="MFD1124556.1"/>
    </source>
</evidence>
<feature type="transmembrane region" description="Helical" evidence="1">
    <location>
        <begin position="114"/>
        <end position="137"/>
    </location>
</feature>
<protein>
    <submittedName>
        <fullName evidence="2">DUF2975 domain-containing protein</fullName>
    </submittedName>
</protein>
<keyword evidence="1" id="KW-0812">Transmembrane</keyword>
<keyword evidence="1" id="KW-0472">Membrane</keyword>
<evidence type="ECO:0000313" key="3">
    <source>
        <dbReference type="Proteomes" id="UP001597156"/>
    </source>
</evidence>
<keyword evidence="3" id="KW-1185">Reference proteome</keyword>
<dbReference type="Proteomes" id="UP001597156">
    <property type="component" value="Unassembled WGS sequence"/>
</dbReference>
<sequence>MPKILNHALTVVLVFAQISFVLIYFDFLLPVFRIYEAFKGTVVTDILNNDQFLAIAGHYHVSQAEIAKFPVYPFTALQSIGIILAIISILYWLKALIKLITNLKRQQYFTSENVHLIWLIIISQIYSIAADPFLAGADQLVRTHLGRVDIGIGATDWSDIFEDTVTLVIISVIYILFKIAEQMKQENDLTV</sequence>
<feature type="transmembrane region" description="Helical" evidence="1">
    <location>
        <begin position="7"/>
        <end position="25"/>
    </location>
</feature>
<keyword evidence="1" id="KW-1133">Transmembrane helix</keyword>
<organism evidence="2 3">
    <name type="scientific">Lentilactobacillus raoultii</name>
    <dbReference type="NCBI Taxonomy" id="1987503"/>
    <lineage>
        <taxon>Bacteria</taxon>
        <taxon>Bacillati</taxon>
        <taxon>Bacillota</taxon>
        <taxon>Bacilli</taxon>
        <taxon>Lactobacillales</taxon>
        <taxon>Lactobacillaceae</taxon>
        <taxon>Lentilactobacillus</taxon>
    </lineage>
</organism>
<dbReference type="RefSeq" id="WP_225419165.1">
    <property type="nucleotide sequence ID" value="NZ_JBHTLH010000010.1"/>
</dbReference>
<comment type="caution">
    <text evidence="2">The sequence shown here is derived from an EMBL/GenBank/DDBJ whole genome shotgun (WGS) entry which is preliminary data.</text>
</comment>
<feature type="transmembrane region" description="Helical" evidence="1">
    <location>
        <begin position="71"/>
        <end position="93"/>
    </location>
</feature>
<reference evidence="3" key="1">
    <citation type="journal article" date="2019" name="Int. J. Syst. Evol. Microbiol.">
        <title>The Global Catalogue of Microorganisms (GCM) 10K type strain sequencing project: providing services to taxonomists for standard genome sequencing and annotation.</title>
        <authorList>
            <consortium name="The Broad Institute Genomics Platform"/>
            <consortium name="The Broad Institute Genome Sequencing Center for Infectious Disease"/>
            <person name="Wu L."/>
            <person name="Ma J."/>
        </authorList>
    </citation>
    <scope>NUCLEOTIDE SEQUENCE [LARGE SCALE GENOMIC DNA]</scope>
    <source>
        <strain evidence="3">CCUG 71848</strain>
    </source>
</reference>
<gene>
    <name evidence="2" type="ORF">ACFQ22_04170</name>
</gene>
<evidence type="ECO:0000256" key="1">
    <source>
        <dbReference type="SAM" id="Phobius"/>
    </source>
</evidence>
<dbReference type="EMBL" id="JBHTLH010000010">
    <property type="protein sequence ID" value="MFD1124556.1"/>
    <property type="molecule type" value="Genomic_DNA"/>
</dbReference>
<proteinExistence type="predicted"/>
<feature type="transmembrane region" description="Helical" evidence="1">
    <location>
        <begin position="157"/>
        <end position="177"/>
    </location>
</feature>
<accession>A0ABW3PHQ0</accession>
<name>A0ABW3PHQ0_9LACO</name>